<dbReference type="Gene3D" id="3.90.1570.50">
    <property type="match status" value="1"/>
</dbReference>
<keyword evidence="9" id="KW-0067">ATP-binding</keyword>
<name>A0A4V2V2Z6_9HYPH</name>
<dbReference type="InterPro" id="IPR007409">
    <property type="entry name" value="Restrct_endonuc_type1_HsdR_N"/>
</dbReference>
<keyword evidence="10" id="KW-0238">DNA-binding</keyword>
<dbReference type="CDD" id="cd22332">
    <property type="entry name" value="HsdR_N"/>
    <property type="match status" value="1"/>
</dbReference>
<feature type="domain" description="Restriction endonuclease type I HsdR N-terminal" evidence="11">
    <location>
        <begin position="4"/>
        <end position="185"/>
    </location>
</feature>
<keyword evidence="7" id="KW-0255">Endonuclease</keyword>
<dbReference type="PANTHER" id="PTHR30195">
    <property type="entry name" value="TYPE I SITE-SPECIFIC DEOXYRIBONUCLEASE PROTEIN SUBUNIT M AND R"/>
    <property type="match status" value="1"/>
</dbReference>
<comment type="similarity">
    <text evidence="2">Belongs to the HsdR family.</text>
</comment>
<dbReference type="AlphaFoldDB" id="A0A4V2V2Z6"/>
<dbReference type="Proteomes" id="UP000295097">
    <property type="component" value="Unassembled WGS sequence"/>
</dbReference>
<dbReference type="GO" id="GO:0009307">
    <property type="term" value="P:DNA restriction-modification system"/>
    <property type="evidence" value="ECO:0007669"/>
    <property type="project" value="UniProtKB-KW"/>
</dbReference>
<keyword evidence="8" id="KW-0378">Hydrolase</keyword>
<dbReference type="PANTHER" id="PTHR30195:SF15">
    <property type="entry name" value="TYPE I RESTRICTION ENZYME HINDI ENDONUCLEASE SUBUNIT"/>
    <property type="match status" value="1"/>
</dbReference>
<keyword evidence="6" id="KW-0680">Restriction system</keyword>
<dbReference type="Pfam" id="PF04313">
    <property type="entry name" value="HSDR_N"/>
    <property type="match status" value="1"/>
</dbReference>
<dbReference type="GO" id="GO:0009035">
    <property type="term" value="F:type I site-specific deoxyribonuclease activity"/>
    <property type="evidence" value="ECO:0007669"/>
    <property type="project" value="UniProtKB-EC"/>
</dbReference>
<evidence type="ECO:0000256" key="6">
    <source>
        <dbReference type="ARBA" id="ARBA00022747"/>
    </source>
</evidence>
<evidence type="ECO:0000313" key="12">
    <source>
        <dbReference type="EMBL" id="TCT27242.1"/>
    </source>
</evidence>
<organism evidence="12 13">
    <name type="scientific">Martelella mediterranea</name>
    <dbReference type="NCBI Taxonomy" id="293089"/>
    <lineage>
        <taxon>Bacteria</taxon>
        <taxon>Pseudomonadati</taxon>
        <taxon>Pseudomonadota</taxon>
        <taxon>Alphaproteobacteria</taxon>
        <taxon>Hyphomicrobiales</taxon>
        <taxon>Aurantimonadaceae</taxon>
        <taxon>Martelella</taxon>
    </lineage>
</organism>
<evidence type="ECO:0000256" key="8">
    <source>
        <dbReference type="ARBA" id="ARBA00022801"/>
    </source>
</evidence>
<evidence type="ECO:0000256" key="7">
    <source>
        <dbReference type="ARBA" id="ARBA00022759"/>
    </source>
</evidence>
<reference evidence="12 13" key="1">
    <citation type="submission" date="2019-03" db="EMBL/GenBank/DDBJ databases">
        <title>Freshwater and sediment microbial communities from various areas in North America, analyzing microbe dynamics in response to fracking.</title>
        <authorList>
            <person name="Lamendella R."/>
        </authorList>
    </citation>
    <scope>NUCLEOTIDE SEQUENCE [LARGE SCALE GENOMIC DNA]</scope>
    <source>
        <strain evidence="12 13">175.2</strain>
    </source>
</reference>
<keyword evidence="13" id="KW-1185">Reference proteome</keyword>
<evidence type="ECO:0000256" key="1">
    <source>
        <dbReference type="ARBA" id="ARBA00000851"/>
    </source>
</evidence>
<evidence type="ECO:0000256" key="5">
    <source>
        <dbReference type="ARBA" id="ARBA00022741"/>
    </source>
</evidence>
<keyword evidence="5" id="KW-0547">Nucleotide-binding</keyword>
<evidence type="ECO:0000259" key="11">
    <source>
        <dbReference type="Pfam" id="PF04313"/>
    </source>
</evidence>
<comment type="catalytic activity">
    <reaction evidence="1">
        <text>Endonucleolytic cleavage of DNA to give random double-stranded fragments with terminal 5'-phosphates, ATP is simultaneously hydrolyzed.</text>
        <dbReference type="EC" id="3.1.21.3"/>
    </reaction>
</comment>
<proteinExistence type="inferred from homology"/>
<evidence type="ECO:0000256" key="10">
    <source>
        <dbReference type="ARBA" id="ARBA00023125"/>
    </source>
</evidence>
<evidence type="ECO:0000313" key="13">
    <source>
        <dbReference type="Proteomes" id="UP000295097"/>
    </source>
</evidence>
<dbReference type="EC" id="3.1.21.3" evidence="3"/>
<evidence type="ECO:0000256" key="4">
    <source>
        <dbReference type="ARBA" id="ARBA00022722"/>
    </source>
</evidence>
<dbReference type="GO" id="GO:0005524">
    <property type="term" value="F:ATP binding"/>
    <property type="evidence" value="ECO:0007669"/>
    <property type="project" value="UniProtKB-KW"/>
</dbReference>
<dbReference type="RefSeq" id="WP_245511164.1">
    <property type="nucleotide sequence ID" value="NZ_SMAR01000097.1"/>
</dbReference>
<evidence type="ECO:0000256" key="9">
    <source>
        <dbReference type="ARBA" id="ARBA00022840"/>
    </source>
</evidence>
<evidence type="ECO:0000256" key="3">
    <source>
        <dbReference type="ARBA" id="ARBA00012654"/>
    </source>
</evidence>
<dbReference type="EMBL" id="SMAR01000097">
    <property type="protein sequence ID" value="TCT27242.1"/>
    <property type="molecule type" value="Genomic_DNA"/>
</dbReference>
<protein>
    <recommendedName>
        <fullName evidence="3">type I site-specific deoxyribonuclease</fullName>
        <ecNumber evidence="3">3.1.21.3</ecNumber>
    </recommendedName>
</protein>
<accession>A0A4V2V2Z6</accession>
<dbReference type="InterPro" id="IPR051268">
    <property type="entry name" value="Type-I_R_enzyme_R_subunit"/>
</dbReference>
<keyword evidence="4" id="KW-0540">Nuclease</keyword>
<dbReference type="GO" id="GO:0003677">
    <property type="term" value="F:DNA binding"/>
    <property type="evidence" value="ECO:0007669"/>
    <property type="project" value="UniProtKB-KW"/>
</dbReference>
<gene>
    <name evidence="12" type="ORF">EDC90_10971</name>
</gene>
<sequence length="203" mass="23441">MNDFTEDLLVQKTMADYLAEEHGWRSVMAWNSETFGSEGTLGRKSDKDVILTRYLSEALVTLNPGLPDEAYEQALRKITETFASQSLLKTNQEKYELLRNGVMVKFRQDDETRVEHLRVFDFDTPENNDFLCVRELWVHGYAHRRRADIVGFVNGLPLMFCELKRPDKDLRRAYAENLSDYCPLSYKMGHQSGLSIGGSGWFV</sequence>
<evidence type="ECO:0000256" key="2">
    <source>
        <dbReference type="ARBA" id="ARBA00008598"/>
    </source>
</evidence>
<comment type="caution">
    <text evidence="12">The sequence shown here is derived from an EMBL/GenBank/DDBJ whole genome shotgun (WGS) entry which is preliminary data.</text>
</comment>